<dbReference type="InterPro" id="IPR000953">
    <property type="entry name" value="Chromo/chromo_shadow_dom"/>
</dbReference>
<dbReference type="CDD" id="cd00024">
    <property type="entry name" value="CD_CSD"/>
    <property type="match status" value="1"/>
</dbReference>
<dbReference type="GO" id="GO:0005634">
    <property type="term" value="C:nucleus"/>
    <property type="evidence" value="ECO:0007669"/>
    <property type="project" value="UniProtKB-SubCell"/>
</dbReference>
<evidence type="ECO:0000256" key="1">
    <source>
        <dbReference type="ARBA" id="ARBA00004123"/>
    </source>
</evidence>
<dbReference type="InterPro" id="IPR016197">
    <property type="entry name" value="Chromo-like_dom_sf"/>
</dbReference>
<dbReference type="EMBL" id="KZ303846">
    <property type="protein sequence ID" value="PHZ14367.1"/>
    <property type="molecule type" value="Genomic_DNA"/>
</dbReference>
<sequence length="149" mass="17769">MIDTPEFICSHRRIENGEVLYQVKWIGYDCEDTTWEPENVVQEEWPELLQAYLDDIKRNAPSKMYDFKSSQQEQSDALFEYLESIEDWEEAVDEIVYMEKCKVPGYLVYVKWKDGTCSVHHSSQVNERCPQKMIDFYEKHLVKTPLSKQ</sequence>
<keyword evidence="2" id="KW-0539">Nucleus</keyword>
<dbReference type="Pfam" id="PF00385">
    <property type="entry name" value="Chromo"/>
    <property type="match status" value="1"/>
</dbReference>
<evidence type="ECO:0000313" key="4">
    <source>
        <dbReference type="EMBL" id="PHZ14367.1"/>
    </source>
</evidence>
<dbReference type="PROSITE" id="PS00598">
    <property type="entry name" value="CHROMO_1"/>
    <property type="match status" value="1"/>
</dbReference>
<evidence type="ECO:0000313" key="5">
    <source>
        <dbReference type="Proteomes" id="UP000242254"/>
    </source>
</evidence>
<dbReference type="GeneID" id="35439522"/>
<comment type="subcellular location">
    <subcellularLocation>
        <location evidence="1">Nucleus</location>
    </subcellularLocation>
</comment>
<dbReference type="Gene3D" id="2.40.50.40">
    <property type="match status" value="2"/>
</dbReference>
<protein>
    <recommendedName>
        <fullName evidence="3">Chromo domain-containing protein</fullName>
    </recommendedName>
</protein>
<gene>
    <name evidence="4" type="ORF">RHIMIDRAFT_236345</name>
</gene>
<dbReference type="GO" id="GO:0000792">
    <property type="term" value="C:heterochromatin"/>
    <property type="evidence" value="ECO:0007669"/>
    <property type="project" value="UniProtKB-ARBA"/>
</dbReference>
<evidence type="ECO:0000259" key="3">
    <source>
        <dbReference type="PROSITE" id="PS50013"/>
    </source>
</evidence>
<dbReference type="CDD" id="cd18657">
    <property type="entry name" value="CSD_Swi6"/>
    <property type="match status" value="1"/>
</dbReference>
<organism evidence="4 5">
    <name type="scientific">Rhizopus microsporus ATCC 52813</name>
    <dbReference type="NCBI Taxonomy" id="1340429"/>
    <lineage>
        <taxon>Eukaryota</taxon>
        <taxon>Fungi</taxon>
        <taxon>Fungi incertae sedis</taxon>
        <taxon>Mucoromycota</taxon>
        <taxon>Mucoromycotina</taxon>
        <taxon>Mucoromycetes</taxon>
        <taxon>Mucorales</taxon>
        <taxon>Mucorineae</taxon>
        <taxon>Rhizopodaceae</taxon>
        <taxon>Rhizopus</taxon>
    </lineage>
</organism>
<dbReference type="InterPro" id="IPR023779">
    <property type="entry name" value="Chromodomain_CS"/>
</dbReference>
<reference evidence="4 5" key="1">
    <citation type="journal article" date="2016" name="Proc. Natl. Acad. Sci. U.S.A.">
        <title>Lipid metabolic changes in an early divergent fungus govern the establishment of a mutualistic symbiosis with endobacteria.</title>
        <authorList>
            <person name="Lastovetsky O.A."/>
            <person name="Gaspar M.L."/>
            <person name="Mondo S.J."/>
            <person name="LaButti K.M."/>
            <person name="Sandor L."/>
            <person name="Grigoriev I.V."/>
            <person name="Henry S.A."/>
            <person name="Pawlowska T.E."/>
        </authorList>
    </citation>
    <scope>NUCLEOTIDE SEQUENCE [LARGE SCALE GENOMIC DNA]</scope>
    <source>
        <strain evidence="4 5">ATCC 52813</strain>
    </source>
</reference>
<name>A0A2G4T043_RHIZD</name>
<dbReference type="Proteomes" id="UP000242254">
    <property type="component" value="Unassembled WGS sequence"/>
</dbReference>
<dbReference type="AlphaFoldDB" id="A0A2G4T043"/>
<dbReference type="InterPro" id="IPR051219">
    <property type="entry name" value="Heterochromatin_chromo-domain"/>
</dbReference>
<feature type="domain" description="Chromo" evidence="3">
    <location>
        <begin position="3"/>
        <end position="52"/>
    </location>
</feature>
<dbReference type="InterPro" id="IPR008251">
    <property type="entry name" value="Chromo_shadow_dom"/>
</dbReference>
<dbReference type="SUPFAM" id="SSF54160">
    <property type="entry name" value="Chromo domain-like"/>
    <property type="match status" value="2"/>
</dbReference>
<proteinExistence type="predicted"/>
<evidence type="ECO:0000256" key="2">
    <source>
        <dbReference type="ARBA" id="ARBA00023242"/>
    </source>
</evidence>
<accession>A0A2G4T043</accession>
<dbReference type="SMART" id="SM00298">
    <property type="entry name" value="CHROMO"/>
    <property type="match status" value="2"/>
</dbReference>
<dbReference type="PANTHER" id="PTHR22812">
    <property type="entry name" value="CHROMOBOX PROTEIN"/>
    <property type="match status" value="1"/>
</dbReference>
<dbReference type="Pfam" id="PF01393">
    <property type="entry name" value="Chromo_shadow"/>
    <property type="match status" value="1"/>
</dbReference>
<keyword evidence="5" id="KW-1185">Reference proteome</keyword>
<dbReference type="SMART" id="SM00300">
    <property type="entry name" value="ChSh"/>
    <property type="match status" value="1"/>
</dbReference>
<dbReference type="RefSeq" id="XP_023468075.1">
    <property type="nucleotide sequence ID" value="XM_023608532.1"/>
</dbReference>
<dbReference type="STRING" id="1340429.A0A2G4T043"/>
<dbReference type="PROSITE" id="PS50013">
    <property type="entry name" value="CHROMO_2"/>
    <property type="match status" value="1"/>
</dbReference>
<dbReference type="InterPro" id="IPR023780">
    <property type="entry name" value="Chromo_domain"/>
</dbReference>